<dbReference type="CDD" id="cd00052">
    <property type="entry name" value="EH"/>
    <property type="match status" value="3"/>
</dbReference>
<feature type="compositionally biased region" description="Polar residues" evidence="2">
    <location>
        <begin position="1031"/>
        <end position="1042"/>
    </location>
</feature>
<evidence type="ECO:0000259" key="5">
    <source>
        <dbReference type="PROSITE" id="PS50222"/>
    </source>
</evidence>
<evidence type="ECO:0000313" key="7">
    <source>
        <dbReference type="Proteomes" id="UP000094801"/>
    </source>
</evidence>
<feature type="compositionally biased region" description="Polar residues" evidence="2">
    <location>
        <begin position="499"/>
        <end position="510"/>
    </location>
</feature>
<feature type="compositionally biased region" description="Polar residues" evidence="2">
    <location>
        <begin position="240"/>
        <end position="249"/>
    </location>
</feature>
<keyword evidence="7" id="KW-1185">Reference proteome</keyword>
<feature type="compositionally biased region" description="Polar residues" evidence="2">
    <location>
        <begin position="977"/>
        <end position="990"/>
    </location>
</feature>
<feature type="compositionally biased region" description="Polar residues" evidence="2">
    <location>
        <begin position="1452"/>
        <end position="1475"/>
    </location>
</feature>
<dbReference type="InterPro" id="IPR009060">
    <property type="entry name" value="UBA-like_sf"/>
</dbReference>
<feature type="region of interest" description="Disordered" evidence="2">
    <location>
        <begin position="240"/>
        <end position="295"/>
    </location>
</feature>
<feature type="domain" description="UBA" evidence="3">
    <location>
        <begin position="1472"/>
        <end position="1513"/>
    </location>
</feature>
<dbReference type="SUPFAM" id="SSF47473">
    <property type="entry name" value="EF-hand"/>
    <property type="match status" value="3"/>
</dbReference>
<dbReference type="Proteomes" id="UP000094801">
    <property type="component" value="Unassembled WGS sequence"/>
</dbReference>
<dbReference type="STRING" id="983967.A0A1E4T756"/>
<feature type="compositionally biased region" description="Polar residues" evidence="2">
    <location>
        <begin position="477"/>
        <end position="491"/>
    </location>
</feature>
<feature type="region of interest" description="Disordered" evidence="2">
    <location>
        <begin position="393"/>
        <end position="616"/>
    </location>
</feature>
<dbReference type="PROSITE" id="PS50222">
    <property type="entry name" value="EF_HAND_2"/>
    <property type="match status" value="1"/>
</dbReference>
<dbReference type="GO" id="GO:0005737">
    <property type="term" value="C:cytoplasm"/>
    <property type="evidence" value="ECO:0007669"/>
    <property type="project" value="TreeGrafter"/>
</dbReference>
<dbReference type="OrthoDB" id="524326at2759"/>
<dbReference type="SUPFAM" id="SSF46934">
    <property type="entry name" value="UBA-like"/>
    <property type="match status" value="1"/>
</dbReference>
<feature type="compositionally biased region" description="Polar residues" evidence="2">
    <location>
        <begin position="449"/>
        <end position="458"/>
    </location>
</feature>
<dbReference type="GO" id="GO:0005886">
    <property type="term" value="C:plasma membrane"/>
    <property type="evidence" value="ECO:0007669"/>
    <property type="project" value="TreeGrafter"/>
</dbReference>
<feature type="domain" description="EF-hand" evidence="5">
    <location>
        <begin position="178"/>
        <end position="213"/>
    </location>
</feature>
<dbReference type="InterPro" id="IPR015940">
    <property type="entry name" value="UBA"/>
</dbReference>
<feature type="domain" description="EH" evidence="4">
    <location>
        <begin position="147"/>
        <end position="236"/>
    </location>
</feature>
<gene>
    <name evidence="6" type="ORF">CANARDRAFT_26885</name>
</gene>
<keyword evidence="1" id="KW-0175">Coiled coil</keyword>
<dbReference type="PANTHER" id="PTHR11216:SF170">
    <property type="entry name" value="DYNAMIN ASSOCIATED PROTEIN 160, ISOFORM D"/>
    <property type="match status" value="1"/>
</dbReference>
<dbReference type="GO" id="GO:0016197">
    <property type="term" value="P:endosomal transport"/>
    <property type="evidence" value="ECO:0007669"/>
    <property type="project" value="TreeGrafter"/>
</dbReference>
<feature type="region of interest" description="Disordered" evidence="2">
    <location>
        <begin position="894"/>
        <end position="945"/>
    </location>
</feature>
<feature type="compositionally biased region" description="Polar residues" evidence="2">
    <location>
        <begin position="551"/>
        <end position="563"/>
    </location>
</feature>
<accession>A0A1E4T756</accession>
<dbReference type="PROSITE" id="PS50030">
    <property type="entry name" value="UBA"/>
    <property type="match status" value="1"/>
</dbReference>
<dbReference type="InterPro" id="IPR000261">
    <property type="entry name" value="EH_dom"/>
</dbReference>
<feature type="region of interest" description="Disordered" evidence="2">
    <location>
        <begin position="1448"/>
        <end position="1475"/>
    </location>
</feature>
<feature type="compositionally biased region" description="Basic and acidic residues" evidence="2">
    <location>
        <begin position="1236"/>
        <end position="1247"/>
    </location>
</feature>
<dbReference type="EMBL" id="KV453848">
    <property type="protein sequence ID" value="ODV87488.1"/>
    <property type="molecule type" value="Genomic_DNA"/>
</dbReference>
<evidence type="ECO:0008006" key="8">
    <source>
        <dbReference type="Google" id="ProtNLM"/>
    </source>
</evidence>
<evidence type="ECO:0000259" key="4">
    <source>
        <dbReference type="PROSITE" id="PS50031"/>
    </source>
</evidence>
<feature type="compositionally biased region" description="Acidic residues" evidence="2">
    <location>
        <begin position="513"/>
        <end position="525"/>
    </location>
</feature>
<dbReference type="GO" id="GO:0005509">
    <property type="term" value="F:calcium ion binding"/>
    <property type="evidence" value="ECO:0007669"/>
    <property type="project" value="InterPro"/>
</dbReference>
<dbReference type="PANTHER" id="PTHR11216">
    <property type="entry name" value="EH DOMAIN"/>
    <property type="match status" value="1"/>
</dbReference>
<dbReference type="InterPro" id="IPR002048">
    <property type="entry name" value="EF_hand_dom"/>
</dbReference>
<dbReference type="Pfam" id="PF12763">
    <property type="entry name" value="EH"/>
    <property type="match status" value="3"/>
</dbReference>
<dbReference type="Gene3D" id="1.10.8.10">
    <property type="entry name" value="DNA helicase RuvA subunit, C-terminal domain"/>
    <property type="match status" value="1"/>
</dbReference>
<dbReference type="SMART" id="SM00027">
    <property type="entry name" value="EH"/>
    <property type="match status" value="3"/>
</dbReference>
<feature type="coiled-coil region" evidence="1">
    <location>
        <begin position="662"/>
        <end position="829"/>
    </location>
</feature>
<evidence type="ECO:0000259" key="3">
    <source>
        <dbReference type="PROSITE" id="PS50030"/>
    </source>
</evidence>
<feature type="compositionally biased region" description="Low complexity" evidence="2">
    <location>
        <begin position="255"/>
        <end position="281"/>
    </location>
</feature>
<sequence length="1514" mass="162105">MSAIGGNLKESLTQDEKKFYGQIFKTLDPKHTGSISGLAAKPLLEASGLPLPLLSEIWSIADPENSGVLNQFGFCVAMRLISHCQNGATLTPELAHKVAPQLARFTSIPITPSDTGLSSVNTGSRVSSSGSTASTQQLMIPVLLPQQAASFGAMFDKASSNGVLPGMQARDLFLKARLPTQILEKIWNLADQQQSGQLTRPQFIVAMHLIQSFLNKSMTILPTVIPEGIWNTAKQFEAKSPQQQYTAPQSPVVGQHQNAQSPPQQQIPLPHQHTQSQSQSLPLPPMPHKPARTGSTNLNTWVMSPEQKQQYGAVFESLDTKKEGLISGGAVATFLMTSKLGNDVLASIWELSNLDGSDTFNKQEFSIAMYLVQKKIAGFELPEETPAALIQSSSLNQQSPQQQFSPQLQGQQQYQRDAHQPASSSPVPPPQSASQSKSHLDELLDVFGTPSQTPSPMASTPDHYKPPVPQAPVSRAATHQTGHQPLGTSVTGGRAAFVPTSSFGQQLQHEQTGDDDESSDDDEGPELIGSTSHNRSAPPTIPGRDHKPTFDSPTPVQQRQATGPNYAALRSVNAPPPPPAQPAQPVQQASPNAFSVQPNSGFSGQPTGGFSNQDLGGFSEQHAKAVLPVSTGSISSGGSNSREISNQMTHASIDIANFSNQINSLSGQAAQASGKKDRAQKELNRILKVKEDIESKLIQLRTLYERETKQVKEVENVLIESSSETEKLNQELALAEASYHAEQTKLQQYQLAFEESQKKNQTTKERLGVLNAESTDLNQQLQDLTAKLRQSENMLNVLEGQVTAQEEENNEIRANIESITKAIADIEAKHSSMLSTSYRLEDENANLTDRHIDLSAEHAEKNLNYSTALSSGSAMLAGGAAALGVGGAIVAGAHHDSSQQDEADEVPTGSLDDFDDDEFGVPSIENKEVVGSPTNTTSGFGSVAKSASDSATTQTSDFMYQQQGQQQFALPFDIPHSETSSIQNNPSQSVRGDPDIPESPTSTIEEESAPPPPIVLSSQIMPEGAEDTPDQVLTGTSSNDNGESFEMVNHADADEMNLGESPLEAASTKEVETPSTALKSAESYAADDDSLYAVPGGMPSQTEDDLEPAESETATEPTEIETVKSATDELAQGSVDAPASESQQISDSKAIEQEPSQLEATKLDSTSASSEEHTDLEEAVPEKELNATDDDLAKSTPSGNDFDDLELASAPAEADQFPEVEASESELTQKFSSSKINDEFPPIKELEPADDDDSSSDDEEFHDSISTPAQLPRAASEIVSPLEGFSGFGNVAVPETVKEVDSAKTAVPASTANTSFNPFTMSDLQPAQATDVDDFENIQFEGFSKASANNNGTNMFDDLGLEDAQPETSFDNEFTGLNSTGFSFSQPAAASNAAAGDDWEQIFAGFGNDPNVQVAKEEAPSAPPSYDFSNQQHQTEAPFTFEKSPINAHPQAASSSIDHQVSGAVESSSKHTQSQQLAIEELQGMGFDEDSIINALTKNNWQIDLATNYLLDSA</sequence>
<feature type="compositionally biased region" description="Polar residues" evidence="2">
    <location>
        <begin position="1225"/>
        <end position="1235"/>
    </location>
</feature>
<feature type="compositionally biased region" description="Polar residues" evidence="2">
    <location>
        <begin position="1154"/>
        <end position="1169"/>
    </location>
</feature>
<dbReference type="Pfam" id="PF00627">
    <property type="entry name" value="UBA"/>
    <property type="match status" value="1"/>
</dbReference>
<feature type="domain" description="EH" evidence="4">
    <location>
        <begin position="307"/>
        <end position="396"/>
    </location>
</feature>
<feature type="compositionally biased region" description="Low complexity" evidence="2">
    <location>
        <begin position="393"/>
        <end position="425"/>
    </location>
</feature>
<evidence type="ECO:0000256" key="2">
    <source>
        <dbReference type="SAM" id="MobiDB-lite"/>
    </source>
</evidence>
<dbReference type="SMART" id="SM00165">
    <property type="entry name" value="UBA"/>
    <property type="match status" value="1"/>
</dbReference>
<feature type="domain" description="EH" evidence="4">
    <location>
        <begin position="16"/>
        <end position="92"/>
    </location>
</feature>
<feature type="compositionally biased region" description="Acidic residues" evidence="2">
    <location>
        <begin position="1248"/>
        <end position="1261"/>
    </location>
</feature>
<dbReference type="Gene3D" id="1.10.238.10">
    <property type="entry name" value="EF-hand"/>
    <property type="match status" value="3"/>
</dbReference>
<feature type="region of interest" description="Disordered" evidence="2">
    <location>
        <begin position="976"/>
        <end position="1278"/>
    </location>
</feature>
<evidence type="ECO:0000313" key="6">
    <source>
        <dbReference type="EMBL" id="ODV87488.1"/>
    </source>
</evidence>
<dbReference type="InterPro" id="IPR011992">
    <property type="entry name" value="EF-hand-dom_pair"/>
</dbReference>
<evidence type="ECO:0000256" key="1">
    <source>
        <dbReference type="SAM" id="Coils"/>
    </source>
</evidence>
<proteinExistence type="predicted"/>
<name>A0A1E4T756_9ASCO</name>
<dbReference type="GO" id="GO:0006897">
    <property type="term" value="P:endocytosis"/>
    <property type="evidence" value="ECO:0007669"/>
    <property type="project" value="TreeGrafter"/>
</dbReference>
<feature type="compositionally biased region" description="Low complexity" evidence="2">
    <location>
        <begin position="583"/>
        <end position="593"/>
    </location>
</feature>
<organism evidence="6 7">
    <name type="scientific">[Candida] arabinofermentans NRRL YB-2248</name>
    <dbReference type="NCBI Taxonomy" id="983967"/>
    <lineage>
        <taxon>Eukaryota</taxon>
        <taxon>Fungi</taxon>
        <taxon>Dikarya</taxon>
        <taxon>Ascomycota</taxon>
        <taxon>Saccharomycotina</taxon>
        <taxon>Pichiomycetes</taxon>
        <taxon>Pichiales</taxon>
        <taxon>Pichiaceae</taxon>
        <taxon>Ogataea</taxon>
        <taxon>Ogataea/Candida clade</taxon>
    </lineage>
</organism>
<reference evidence="7" key="1">
    <citation type="submission" date="2016-04" db="EMBL/GenBank/DDBJ databases">
        <title>Comparative genomics of biotechnologically important yeasts.</title>
        <authorList>
            <consortium name="DOE Joint Genome Institute"/>
            <person name="Riley R."/>
            <person name="Haridas S."/>
            <person name="Wolfe K.H."/>
            <person name="Lopes M.R."/>
            <person name="Hittinger C.T."/>
            <person name="Goker M."/>
            <person name="Salamov A."/>
            <person name="Wisecaver J."/>
            <person name="Long T.M."/>
            <person name="Aerts A.L."/>
            <person name="Barry K."/>
            <person name="Choi C."/>
            <person name="Clum A."/>
            <person name="Coughlan A.Y."/>
            <person name="Deshpande S."/>
            <person name="Douglass A.P."/>
            <person name="Hanson S.J."/>
            <person name="Klenk H.-P."/>
            <person name="Labutti K."/>
            <person name="Lapidus A."/>
            <person name="Lindquist E."/>
            <person name="Lipzen A."/>
            <person name="Meier-Kolthoff J.P."/>
            <person name="Ohm R.A."/>
            <person name="Otillar R.P."/>
            <person name="Pangilinan J."/>
            <person name="Peng Y."/>
            <person name="Rokas A."/>
            <person name="Rosa C.A."/>
            <person name="Scheuner C."/>
            <person name="Sibirny A.A."/>
            <person name="Slot J.C."/>
            <person name="Stielow J.B."/>
            <person name="Sun H."/>
            <person name="Kurtzman C.P."/>
            <person name="Blackwell M."/>
            <person name="Grigoriev I.V."/>
            <person name="Jeffries T.W."/>
        </authorList>
    </citation>
    <scope>NUCLEOTIDE SEQUENCE [LARGE SCALE GENOMIC DNA]</scope>
    <source>
        <strain evidence="7">NRRL YB-2248</strain>
    </source>
</reference>
<feature type="compositionally biased region" description="Polar residues" evidence="2">
    <location>
        <begin position="594"/>
        <end position="614"/>
    </location>
</feature>
<dbReference type="PROSITE" id="PS50031">
    <property type="entry name" value="EH"/>
    <property type="match status" value="3"/>
</dbReference>
<protein>
    <recommendedName>
        <fullName evidence="8">EH domain-containing and endocytosis protein 1</fullName>
    </recommendedName>
</protein>